<dbReference type="OrthoDB" id="2439051at2759"/>
<name>A0A9P6J815_MORAP</name>
<protein>
    <submittedName>
        <fullName evidence="2">Uncharacterized protein</fullName>
    </submittedName>
</protein>
<reference evidence="2" key="1">
    <citation type="journal article" date="2020" name="Fungal Divers.">
        <title>Resolving the Mortierellaceae phylogeny through synthesis of multi-gene phylogenetics and phylogenomics.</title>
        <authorList>
            <person name="Vandepol N."/>
            <person name="Liber J."/>
            <person name="Desiro A."/>
            <person name="Na H."/>
            <person name="Kennedy M."/>
            <person name="Barry K."/>
            <person name="Grigoriev I.V."/>
            <person name="Miller A.N."/>
            <person name="O'Donnell K."/>
            <person name="Stajich J.E."/>
            <person name="Bonito G."/>
        </authorList>
    </citation>
    <scope>NUCLEOTIDE SEQUENCE</scope>
    <source>
        <strain evidence="2">CK1249</strain>
    </source>
</reference>
<feature type="compositionally biased region" description="Polar residues" evidence="1">
    <location>
        <begin position="81"/>
        <end position="90"/>
    </location>
</feature>
<dbReference type="EMBL" id="JAAAHY010000390">
    <property type="protein sequence ID" value="KAF9964226.1"/>
    <property type="molecule type" value="Genomic_DNA"/>
</dbReference>
<dbReference type="AlphaFoldDB" id="A0A9P6J815"/>
<sequence>MIAEYQEEIQYEGLQAGHTSTLASRFANLRVMNLLCPIRDASSVQEQDKVSMNASWAAQISQLLNYLADKADSEEEERGVCSTSEASSNRQRLRVGGDAGHRTPKGYNSESSGLYQQILRDWLMRLSQLSGEVFETHSGLKRDIDKIRWQRNIPSAPPLPLHS</sequence>
<organism evidence="2 3">
    <name type="scientific">Mortierella alpina</name>
    <name type="common">Oleaginous fungus</name>
    <name type="synonym">Mortierella renispora</name>
    <dbReference type="NCBI Taxonomy" id="64518"/>
    <lineage>
        <taxon>Eukaryota</taxon>
        <taxon>Fungi</taxon>
        <taxon>Fungi incertae sedis</taxon>
        <taxon>Mucoromycota</taxon>
        <taxon>Mortierellomycotina</taxon>
        <taxon>Mortierellomycetes</taxon>
        <taxon>Mortierellales</taxon>
        <taxon>Mortierellaceae</taxon>
        <taxon>Mortierella</taxon>
    </lineage>
</organism>
<comment type="caution">
    <text evidence="2">The sequence shown here is derived from an EMBL/GenBank/DDBJ whole genome shotgun (WGS) entry which is preliminary data.</text>
</comment>
<evidence type="ECO:0000256" key="1">
    <source>
        <dbReference type="SAM" id="MobiDB-lite"/>
    </source>
</evidence>
<evidence type="ECO:0000313" key="2">
    <source>
        <dbReference type="EMBL" id="KAF9964226.1"/>
    </source>
</evidence>
<proteinExistence type="predicted"/>
<gene>
    <name evidence="2" type="ORF">BGZ70_006761</name>
</gene>
<feature type="region of interest" description="Disordered" evidence="1">
    <location>
        <begin position="74"/>
        <end position="109"/>
    </location>
</feature>
<keyword evidence="3" id="KW-1185">Reference proteome</keyword>
<evidence type="ECO:0000313" key="3">
    <source>
        <dbReference type="Proteomes" id="UP000738359"/>
    </source>
</evidence>
<dbReference type="Proteomes" id="UP000738359">
    <property type="component" value="Unassembled WGS sequence"/>
</dbReference>
<accession>A0A9P6J815</accession>